<evidence type="ECO:0000256" key="3">
    <source>
        <dbReference type="SAM" id="Phobius"/>
    </source>
</evidence>
<evidence type="ECO:0000256" key="2">
    <source>
        <dbReference type="SAM" id="MobiDB-lite"/>
    </source>
</evidence>
<evidence type="ECO:0000259" key="4">
    <source>
        <dbReference type="PROSITE" id="PS50943"/>
    </source>
</evidence>
<evidence type="ECO:0000256" key="1">
    <source>
        <dbReference type="ARBA" id="ARBA00023125"/>
    </source>
</evidence>
<dbReference type="SMART" id="SM00530">
    <property type="entry name" value="HTH_XRE"/>
    <property type="match status" value="1"/>
</dbReference>
<dbReference type="InterPro" id="IPR010982">
    <property type="entry name" value="Lambda_DNA-bd_dom_sf"/>
</dbReference>
<protein>
    <submittedName>
        <fullName evidence="5">DNA-binding helix-turn-helix protein</fullName>
    </submittedName>
</protein>
<dbReference type="Gene3D" id="1.10.260.40">
    <property type="entry name" value="lambda repressor-like DNA-binding domains"/>
    <property type="match status" value="1"/>
</dbReference>
<dbReference type="Pfam" id="PF01381">
    <property type="entry name" value="HTH_3"/>
    <property type="match status" value="1"/>
</dbReference>
<keyword evidence="3" id="KW-0472">Membrane</keyword>
<sequence length="262" mass="29461">MFYTEMLQQTVIYKMRREYSLQKRIFKQDPPYPADEQQGASPGTLEPGADKLTFGEEGMAKLEFNEKLQKLRKSKNLTQEQLAEILSVSRTAISKWESGRGYPSIDSLKEISKFFTISLDDLLSSEEILNAAQEDTDRKIHHFIDLTFGLLDCSVASFFFLPIFGQNVGNVIESVSLLSFTKAESYIIIPYMVIVIGIILCGVLTLALQNCTTPLWIATKSKLSLGLSVLATLSFMLSLQPYAGMFILIFMSIKALLLIKWA</sequence>
<dbReference type="PANTHER" id="PTHR46558">
    <property type="entry name" value="TRACRIPTIONAL REGULATORY PROTEIN-RELATED-RELATED"/>
    <property type="match status" value="1"/>
</dbReference>
<keyword evidence="3" id="KW-1133">Transmembrane helix</keyword>
<name>C0C2T3_9FIRM</name>
<dbReference type="InterPro" id="IPR001387">
    <property type="entry name" value="Cro/C1-type_HTH"/>
</dbReference>
<evidence type="ECO:0000313" key="6">
    <source>
        <dbReference type="Proteomes" id="UP000004893"/>
    </source>
</evidence>
<dbReference type="PROSITE" id="PS50943">
    <property type="entry name" value="HTH_CROC1"/>
    <property type="match status" value="1"/>
</dbReference>
<dbReference type="RefSeq" id="WP_006443750.1">
    <property type="nucleotide sequence ID" value="NZ_GG657759.1"/>
</dbReference>
<dbReference type="AlphaFoldDB" id="C0C2T3"/>
<keyword evidence="1 5" id="KW-0238">DNA-binding</keyword>
<feature type="domain" description="HTH cro/C1-type" evidence="4">
    <location>
        <begin position="68"/>
        <end position="122"/>
    </location>
</feature>
<accession>C0C2T3</accession>
<dbReference type="CDD" id="cd00093">
    <property type="entry name" value="HTH_XRE"/>
    <property type="match status" value="1"/>
</dbReference>
<dbReference type="EMBL" id="ABYI02000024">
    <property type="protein sequence ID" value="EEG73444.1"/>
    <property type="molecule type" value="Genomic_DNA"/>
</dbReference>
<dbReference type="GO" id="GO:0003677">
    <property type="term" value="F:DNA binding"/>
    <property type="evidence" value="ECO:0007669"/>
    <property type="project" value="UniProtKB-KW"/>
</dbReference>
<comment type="caution">
    <text evidence="5">The sequence shown here is derived from an EMBL/GenBank/DDBJ whole genome shotgun (WGS) entry which is preliminary data.</text>
</comment>
<proteinExistence type="predicted"/>
<feature type="region of interest" description="Disordered" evidence="2">
    <location>
        <begin position="26"/>
        <end position="50"/>
    </location>
</feature>
<dbReference type="STRING" id="553973.CLOHYLEM_06389"/>
<dbReference type="Proteomes" id="UP000004893">
    <property type="component" value="Unassembled WGS sequence"/>
</dbReference>
<keyword evidence="6" id="KW-1185">Reference proteome</keyword>
<dbReference type="PANTHER" id="PTHR46558:SF11">
    <property type="entry name" value="HTH-TYPE TRANSCRIPTIONAL REGULATOR XRE"/>
    <property type="match status" value="1"/>
</dbReference>
<keyword evidence="3" id="KW-0812">Transmembrane</keyword>
<reference evidence="5" key="1">
    <citation type="submission" date="2009-02" db="EMBL/GenBank/DDBJ databases">
        <authorList>
            <person name="Fulton L."/>
            <person name="Clifton S."/>
            <person name="Fulton B."/>
            <person name="Xu J."/>
            <person name="Minx P."/>
            <person name="Pepin K.H."/>
            <person name="Johnson M."/>
            <person name="Bhonagiri V."/>
            <person name="Nash W.E."/>
            <person name="Mardis E.R."/>
            <person name="Wilson R.K."/>
        </authorList>
    </citation>
    <scope>NUCLEOTIDE SEQUENCE [LARGE SCALE GENOMIC DNA]</scope>
    <source>
        <strain evidence="5">DSM 15053</strain>
    </source>
</reference>
<feature type="transmembrane region" description="Helical" evidence="3">
    <location>
        <begin position="143"/>
        <end position="165"/>
    </location>
</feature>
<reference evidence="5" key="2">
    <citation type="submission" date="2013-06" db="EMBL/GenBank/DDBJ databases">
        <title>Draft genome sequence of Clostridium hylemonae (DSM 15053).</title>
        <authorList>
            <person name="Sudarsanam P."/>
            <person name="Ley R."/>
            <person name="Guruge J."/>
            <person name="Turnbaugh P.J."/>
            <person name="Mahowald M."/>
            <person name="Liep D."/>
            <person name="Gordon J."/>
        </authorList>
    </citation>
    <scope>NUCLEOTIDE SEQUENCE</scope>
    <source>
        <strain evidence="5">DSM 15053</strain>
    </source>
</reference>
<gene>
    <name evidence="5" type="ORF">CLOHYLEM_06389</name>
</gene>
<dbReference type="HOGENOM" id="CLU_092732_0_0_9"/>
<evidence type="ECO:0000313" key="5">
    <source>
        <dbReference type="EMBL" id="EEG73444.1"/>
    </source>
</evidence>
<dbReference type="eggNOG" id="COG1476">
    <property type="taxonomic scope" value="Bacteria"/>
</dbReference>
<feature type="transmembrane region" description="Helical" evidence="3">
    <location>
        <begin position="185"/>
        <end position="208"/>
    </location>
</feature>
<organism evidence="5 6">
    <name type="scientific">[Clostridium] hylemonae DSM 15053</name>
    <dbReference type="NCBI Taxonomy" id="553973"/>
    <lineage>
        <taxon>Bacteria</taxon>
        <taxon>Bacillati</taxon>
        <taxon>Bacillota</taxon>
        <taxon>Clostridia</taxon>
        <taxon>Lachnospirales</taxon>
        <taxon>Lachnospiraceae</taxon>
    </lineage>
</organism>
<dbReference type="SUPFAM" id="SSF47413">
    <property type="entry name" value="lambda repressor-like DNA-binding domains"/>
    <property type="match status" value="1"/>
</dbReference>